<dbReference type="AlphaFoldDB" id="A0A7S3QG46"/>
<evidence type="ECO:0000256" key="3">
    <source>
        <dbReference type="ARBA" id="ARBA00018596"/>
    </source>
</evidence>
<evidence type="ECO:0000256" key="5">
    <source>
        <dbReference type="ARBA" id="ARBA00023242"/>
    </source>
</evidence>
<evidence type="ECO:0000256" key="4">
    <source>
        <dbReference type="ARBA" id="ARBA00022705"/>
    </source>
</evidence>
<dbReference type="PIRSF" id="PIRSF018300">
    <property type="entry name" value="DNA_pol_alph_2"/>
    <property type="match status" value="1"/>
</dbReference>
<evidence type="ECO:0000259" key="9">
    <source>
        <dbReference type="Pfam" id="PF22062"/>
    </source>
</evidence>
<evidence type="ECO:0000313" key="10">
    <source>
        <dbReference type="EMBL" id="CAE0476586.1"/>
    </source>
</evidence>
<protein>
    <recommendedName>
        <fullName evidence="3 6">DNA polymerase alpha subunit B</fullName>
    </recommendedName>
</protein>
<evidence type="ECO:0000259" key="8">
    <source>
        <dbReference type="Pfam" id="PF04042"/>
    </source>
</evidence>
<evidence type="ECO:0000256" key="2">
    <source>
        <dbReference type="ARBA" id="ARBA00007299"/>
    </source>
</evidence>
<name>A0A7S3QG46_9STRA</name>
<feature type="region of interest" description="Disordered" evidence="7">
    <location>
        <begin position="269"/>
        <end position="303"/>
    </location>
</feature>
<sequence>METLIQSEMRKVDVELSPEMLSKCVAIAANHDIKPAKLAGIWEAHSMNNNYDSHGLTEANFTSFRGAVLQSVKKSGSNKKKIAVTPASTSASKRSAGAAVVSRPAMTKRTNSVYDSPDSKRAKTGTDSSSQLDQIANGNTNIASPTATVKRERSSGSSVVTPSGVGTTSTRASTGTARPGSSSAIGYDQRKNAGSTVITYNPQNLSPKSKMVNIGNERLCTITQPFSQHLTKTVRHMTDRPRHVHLNNHLQSQVQELIEVLNIPMQLTEEEEHDNHQGKNQGQENETVKKDSNNSHQWPPYEHVGVPRQSLQTNVGRICNAAHVGKLNTTTIVLEGTKQGSNGSRIELDVSTLEQKNNASFSLFPGQIVAVSGYNCSGRRMVVERLVEGALPMPKNNEEENVNNNNNNVSIGLQTVKTSKAELTRMQYSQETNCQNGKPITVFAAAGPYTTNRDLTYQPLTDLLEVVMDAKPDVVLLMGPFLDMRQELVKENDGEHLTVEYEDGIKAHVSYEQFFMVKIAMELEGLFEDEPDLKTQFVIVPSLDDAIAEPVYPQPPLEDAIPNGGKIMKFFPDTEDTPYGALGLNKIERAGDRKIPKNPTDRRIHLVSNPSTIQINEVSFGFTSTDTFMHLSTESINHKLPPGTRLIRLAEHAVKQQSYYPIYPPPSGAGKEINLDVTQRDAYTMPVQPDVLVLPSRLTPLATDIVNGDTIAVNPGLLVKGATGGTYAIMEIHPMKKEQMEKASAVENGLLRHNVKDRVRVEVRRI</sequence>
<dbReference type="Gene3D" id="3.60.21.60">
    <property type="match status" value="2"/>
</dbReference>
<dbReference type="GO" id="GO:0006270">
    <property type="term" value="P:DNA replication initiation"/>
    <property type="evidence" value="ECO:0007669"/>
    <property type="project" value="TreeGrafter"/>
</dbReference>
<proteinExistence type="inferred from homology"/>
<feature type="domain" description="DNA polymerase alpha/delta/epsilon subunit B" evidence="8">
    <location>
        <begin position="443"/>
        <end position="700"/>
    </location>
</feature>
<dbReference type="GO" id="GO:0005658">
    <property type="term" value="C:alpha DNA polymerase:primase complex"/>
    <property type="evidence" value="ECO:0007669"/>
    <property type="project" value="TreeGrafter"/>
</dbReference>
<feature type="compositionally biased region" description="Polar residues" evidence="7">
    <location>
        <begin position="125"/>
        <end position="147"/>
    </location>
</feature>
<gene>
    <name evidence="10" type="ORF">CDEB00056_LOCUS21439</name>
</gene>
<dbReference type="PANTHER" id="PTHR23061:SF12">
    <property type="entry name" value="DNA POLYMERASE ALPHA SUBUNIT B"/>
    <property type="match status" value="1"/>
</dbReference>
<evidence type="ECO:0000256" key="7">
    <source>
        <dbReference type="SAM" id="MobiDB-lite"/>
    </source>
</evidence>
<dbReference type="InterPro" id="IPR054300">
    <property type="entry name" value="OB_DPOA2"/>
</dbReference>
<dbReference type="Pfam" id="PF22062">
    <property type="entry name" value="OB_DPOA2"/>
    <property type="match status" value="1"/>
</dbReference>
<dbReference type="GO" id="GO:0003677">
    <property type="term" value="F:DNA binding"/>
    <property type="evidence" value="ECO:0007669"/>
    <property type="project" value="InterPro"/>
</dbReference>
<accession>A0A7S3QG46</accession>
<evidence type="ECO:0000256" key="1">
    <source>
        <dbReference type="ARBA" id="ARBA00004123"/>
    </source>
</evidence>
<evidence type="ECO:0000256" key="6">
    <source>
        <dbReference type="PIRNR" id="PIRNR018300"/>
    </source>
</evidence>
<comment type="subcellular location">
    <subcellularLocation>
        <location evidence="1 6">Nucleus</location>
    </subcellularLocation>
</comment>
<comment type="similarity">
    <text evidence="2 6">Belongs to the DNA polymerase alpha subunit B family.</text>
</comment>
<organism evidence="10">
    <name type="scientific">Chaetoceros debilis</name>
    <dbReference type="NCBI Taxonomy" id="122233"/>
    <lineage>
        <taxon>Eukaryota</taxon>
        <taxon>Sar</taxon>
        <taxon>Stramenopiles</taxon>
        <taxon>Ochrophyta</taxon>
        <taxon>Bacillariophyta</taxon>
        <taxon>Coscinodiscophyceae</taxon>
        <taxon>Chaetocerotophycidae</taxon>
        <taxon>Chaetocerotales</taxon>
        <taxon>Chaetocerotaceae</taxon>
        <taxon>Chaetoceros</taxon>
    </lineage>
</organism>
<dbReference type="InterPro" id="IPR007185">
    <property type="entry name" value="DNA_pol_a/d/e_bsu"/>
</dbReference>
<feature type="domain" description="DNA polymerase alpha subunit B OB" evidence="9">
    <location>
        <begin position="303"/>
        <end position="389"/>
    </location>
</feature>
<dbReference type="Pfam" id="PF04042">
    <property type="entry name" value="DNA_pol_E_B"/>
    <property type="match status" value="1"/>
</dbReference>
<keyword evidence="5 6" id="KW-0539">Nucleus</keyword>
<comment type="function">
    <text evidence="6">Accessory subunit of the DNA polymerase alpha complex (also known as the alpha DNA polymerase-primase complex) which plays an essential role in the initiation of DNA synthesis.</text>
</comment>
<reference evidence="10" key="1">
    <citation type="submission" date="2021-01" db="EMBL/GenBank/DDBJ databases">
        <authorList>
            <person name="Corre E."/>
            <person name="Pelletier E."/>
            <person name="Niang G."/>
            <person name="Scheremetjew M."/>
            <person name="Finn R."/>
            <person name="Kale V."/>
            <person name="Holt S."/>
            <person name="Cochrane G."/>
            <person name="Meng A."/>
            <person name="Brown T."/>
            <person name="Cohen L."/>
        </authorList>
    </citation>
    <scope>NUCLEOTIDE SEQUENCE</scope>
    <source>
        <strain evidence="10">MM31A-1</strain>
    </source>
</reference>
<feature type="region of interest" description="Disordered" evidence="7">
    <location>
        <begin position="75"/>
        <end position="188"/>
    </location>
</feature>
<dbReference type="PANTHER" id="PTHR23061">
    <property type="entry name" value="DNA POLYMERASE 2 ALPHA 70 KDA SUBUNIT"/>
    <property type="match status" value="1"/>
</dbReference>
<dbReference type="EMBL" id="HBIO01027943">
    <property type="protein sequence ID" value="CAE0476586.1"/>
    <property type="molecule type" value="Transcribed_RNA"/>
</dbReference>
<feature type="compositionally biased region" description="Low complexity" evidence="7">
    <location>
        <begin position="155"/>
        <end position="178"/>
    </location>
</feature>
<keyword evidence="4 6" id="KW-0235">DNA replication</keyword>
<dbReference type="InterPro" id="IPR016722">
    <property type="entry name" value="DNA_pol_alpha_bsu"/>
</dbReference>